<feature type="region of interest" description="Disordered" evidence="1">
    <location>
        <begin position="42"/>
        <end position="101"/>
    </location>
</feature>
<protein>
    <recommendedName>
        <fullName evidence="4">Zn(2)-C6 fungal-type domain-containing protein</fullName>
    </recommendedName>
</protein>
<gene>
    <name evidence="2" type="ORF">B2J93_8353</name>
</gene>
<sequence length="238" mass="27023">MDSYNRHTSSVSKNTPAKRRPGACDGKQRCSKCVENGNQCIYLPRKKRRPGPVRKSTPSSQESEYQYNKRPGSTSEPESPVIGQYFRGSSSFGTPTPPSTPPLFESHSGNLMFSDLTPEMPGEDWYFASQMYPMDARTDHSMHMLPDTSIPYCDRLDFWANTDSEICQPQPEYPLNQLPNCYNNPANVDVSNTPQYYMASPRGYGGLPTEQNDFQQLLSFTPDGYWGTPDEIYMRKCF</sequence>
<proteinExistence type="predicted"/>
<evidence type="ECO:0000256" key="1">
    <source>
        <dbReference type="SAM" id="MobiDB-lite"/>
    </source>
</evidence>
<dbReference type="InParanoid" id="A0A218ZCT2"/>
<keyword evidence="3" id="KW-1185">Reference proteome</keyword>
<feature type="compositionally biased region" description="Polar residues" evidence="1">
    <location>
        <begin position="1"/>
        <end position="15"/>
    </location>
</feature>
<name>A0A218ZCT2_9HELO</name>
<dbReference type="AlphaFoldDB" id="A0A218ZCT2"/>
<dbReference type="EMBL" id="MZNU01000075">
    <property type="protein sequence ID" value="OWP05410.1"/>
    <property type="molecule type" value="Genomic_DNA"/>
</dbReference>
<dbReference type="OrthoDB" id="6133115at2759"/>
<evidence type="ECO:0008006" key="4">
    <source>
        <dbReference type="Google" id="ProtNLM"/>
    </source>
</evidence>
<comment type="caution">
    <text evidence="2">The sequence shown here is derived from an EMBL/GenBank/DDBJ whole genome shotgun (WGS) entry which is preliminary data.</text>
</comment>
<accession>A0A218ZCT2</accession>
<evidence type="ECO:0000313" key="3">
    <source>
        <dbReference type="Proteomes" id="UP000242519"/>
    </source>
</evidence>
<feature type="region of interest" description="Disordered" evidence="1">
    <location>
        <begin position="1"/>
        <end position="28"/>
    </location>
</feature>
<feature type="compositionally biased region" description="Polar residues" evidence="1">
    <location>
        <begin position="56"/>
        <end position="77"/>
    </location>
</feature>
<organism evidence="2 3">
    <name type="scientific">Diplocarpon coronariae</name>
    <dbReference type="NCBI Taxonomy" id="2795749"/>
    <lineage>
        <taxon>Eukaryota</taxon>
        <taxon>Fungi</taxon>
        <taxon>Dikarya</taxon>
        <taxon>Ascomycota</taxon>
        <taxon>Pezizomycotina</taxon>
        <taxon>Leotiomycetes</taxon>
        <taxon>Helotiales</taxon>
        <taxon>Drepanopezizaceae</taxon>
        <taxon>Diplocarpon</taxon>
    </lineage>
</organism>
<reference evidence="2 3" key="1">
    <citation type="submission" date="2017-04" db="EMBL/GenBank/DDBJ databases">
        <title>Draft genome sequence of Marssonina coronaria NL1: causal agent of apple blotch.</title>
        <authorList>
            <person name="Cheng Q."/>
        </authorList>
    </citation>
    <scope>NUCLEOTIDE SEQUENCE [LARGE SCALE GENOMIC DNA]</scope>
    <source>
        <strain evidence="2 3">NL1</strain>
    </source>
</reference>
<evidence type="ECO:0000313" key="2">
    <source>
        <dbReference type="EMBL" id="OWP05410.1"/>
    </source>
</evidence>
<dbReference type="Proteomes" id="UP000242519">
    <property type="component" value="Unassembled WGS sequence"/>
</dbReference>